<dbReference type="Gene3D" id="3.90.1200.10">
    <property type="match status" value="1"/>
</dbReference>
<dbReference type="AlphaFoldDB" id="A0A918GKT3"/>
<dbReference type="InterPro" id="IPR002575">
    <property type="entry name" value="Aminoglycoside_PTrfase"/>
</dbReference>
<accession>A0A918GKT3</accession>
<feature type="domain" description="Aminoglycoside phosphotransferase" evidence="1">
    <location>
        <begin position="104"/>
        <end position="173"/>
    </location>
</feature>
<keyword evidence="3" id="KW-1185">Reference proteome</keyword>
<reference evidence="2" key="1">
    <citation type="journal article" date="2014" name="Int. J. Syst. Evol. Microbiol.">
        <title>Complete genome sequence of Corynebacterium casei LMG S-19264T (=DSM 44701T), isolated from a smear-ripened cheese.</title>
        <authorList>
            <consortium name="US DOE Joint Genome Institute (JGI-PGF)"/>
            <person name="Walter F."/>
            <person name="Albersmeier A."/>
            <person name="Kalinowski J."/>
            <person name="Ruckert C."/>
        </authorList>
    </citation>
    <scope>NUCLEOTIDE SEQUENCE</scope>
    <source>
        <strain evidence="2">JCM 3276</strain>
    </source>
</reference>
<proteinExistence type="predicted"/>
<evidence type="ECO:0000259" key="1">
    <source>
        <dbReference type="Pfam" id="PF01636"/>
    </source>
</evidence>
<sequence>MSESLPGGWINAVTRVGDTVRRPQQPRSAYVHRLLEHLAAQGWSGAPRFLGVDSENREILTYLPGQAVWRPEHQAVVRTGASLARVAALARELHDLTEGTPLAHGAAVVCHNDLSPRNTVYRNAAGGLEPFAFVDWDLAAPGERVHDIAHICWQYLDLGHAVIDVTEAARLIRTICDGYGAIDHGDVVDTILWWQDRSRRGIETGAAAGDPAMVRLRDNGTPARIAAAYGWLAEHRVELAELLG</sequence>
<dbReference type="SUPFAM" id="SSF56112">
    <property type="entry name" value="Protein kinase-like (PK-like)"/>
    <property type="match status" value="1"/>
</dbReference>
<evidence type="ECO:0000313" key="2">
    <source>
        <dbReference type="EMBL" id="GGS45024.1"/>
    </source>
</evidence>
<comment type="caution">
    <text evidence="2">The sequence shown here is derived from an EMBL/GenBank/DDBJ whole genome shotgun (WGS) entry which is preliminary data.</text>
</comment>
<dbReference type="EMBL" id="BMRB01000004">
    <property type="protein sequence ID" value="GGS45024.1"/>
    <property type="molecule type" value="Genomic_DNA"/>
</dbReference>
<dbReference type="InterPro" id="IPR011009">
    <property type="entry name" value="Kinase-like_dom_sf"/>
</dbReference>
<gene>
    <name evidence="2" type="ORF">GCM10010171_44940</name>
</gene>
<dbReference type="Proteomes" id="UP000660680">
    <property type="component" value="Unassembled WGS sequence"/>
</dbReference>
<name>A0A918GKT3_9PSEU</name>
<protein>
    <submittedName>
        <fullName evidence="2">Trifolitoxin immunity domain-containing protein</fullName>
    </submittedName>
</protein>
<evidence type="ECO:0000313" key="3">
    <source>
        <dbReference type="Proteomes" id="UP000660680"/>
    </source>
</evidence>
<dbReference type="Pfam" id="PF01636">
    <property type="entry name" value="APH"/>
    <property type="match status" value="1"/>
</dbReference>
<organism evidence="2 3">
    <name type="scientific">Actinokineospora fastidiosa</name>
    <dbReference type="NCBI Taxonomy" id="1816"/>
    <lineage>
        <taxon>Bacteria</taxon>
        <taxon>Bacillati</taxon>
        <taxon>Actinomycetota</taxon>
        <taxon>Actinomycetes</taxon>
        <taxon>Pseudonocardiales</taxon>
        <taxon>Pseudonocardiaceae</taxon>
        <taxon>Actinokineospora</taxon>
    </lineage>
</organism>
<reference evidence="2" key="2">
    <citation type="submission" date="2020-09" db="EMBL/GenBank/DDBJ databases">
        <authorList>
            <person name="Sun Q."/>
            <person name="Ohkuma M."/>
        </authorList>
    </citation>
    <scope>NUCLEOTIDE SEQUENCE</scope>
    <source>
        <strain evidence="2">JCM 3276</strain>
    </source>
</reference>